<reference evidence="1 2" key="1">
    <citation type="submission" date="2014-04" db="EMBL/GenBank/DDBJ databases">
        <authorList>
            <consortium name="DOE Joint Genome Institute"/>
            <person name="Kuo A."/>
            <person name="Tarkka M."/>
            <person name="Buscot F."/>
            <person name="Kohler A."/>
            <person name="Nagy L.G."/>
            <person name="Floudas D."/>
            <person name="Copeland A."/>
            <person name="Barry K.W."/>
            <person name="Cichocki N."/>
            <person name="Veneault-Fourrey C."/>
            <person name="LaButti K."/>
            <person name="Lindquist E.A."/>
            <person name="Lipzen A."/>
            <person name="Lundell T."/>
            <person name="Morin E."/>
            <person name="Murat C."/>
            <person name="Sun H."/>
            <person name="Tunlid A."/>
            <person name="Henrissat B."/>
            <person name="Grigoriev I.V."/>
            <person name="Hibbett D.S."/>
            <person name="Martin F."/>
            <person name="Nordberg H.P."/>
            <person name="Cantor M.N."/>
            <person name="Hua S.X."/>
        </authorList>
    </citation>
    <scope>NUCLEOTIDE SEQUENCE [LARGE SCALE GENOMIC DNA]</scope>
    <source>
        <strain evidence="1 2">F 1598</strain>
    </source>
</reference>
<dbReference type="EMBL" id="KN833129">
    <property type="protein sequence ID" value="KIM72471.1"/>
    <property type="molecule type" value="Genomic_DNA"/>
</dbReference>
<proteinExistence type="predicted"/>
<reference evidence="2" key="2">
    <citation type="submission" date="2015-01" db="EMBL/GenBank/DDBJ databases">
        <title>Evolutionary Origins and Diversification of the Mycorrhizal Mutualists.</title>
        <authorList>
            <consortium name="DOE Joint Genome Institute"/>
            <consortium name="Mycorrhizal Genomics Consortium"/>
            <person name="Kohler A."/>
            <person name="Kuo A."/>
            <person name="Nagy L.G."/>
            <person name="Floudas D."/>
            <person name="Copeland A."/>
            <person name="Barry K.W."/>
            <person name="Cichocki N."/>
            <person name="Veneault-Fourrey C."/>
            <person name="LaButti K."/>
            <person name="Lindquist E.A."/>
            <person name="Lipzen A."/>
            <person name="Lundell T."/>
            <person name="Morin E."/>
            <person name="Murat C."/>
            <person name="Riley R."/>
            <person name="Ohm R."/>
            <person name="Sun H."/>
            <person name="Tunlid A."/>
            <person name="Henrissat B."/>
            <person name="Grigoriev I.V."/>
            <person name="Hibbett D.S."/>
            <person name="Martin F."/>
        </authorList>
    </citation>
    <scope>NUCLEOTIDE SEQUENCE [LARGE SCALE GENOMIC DNA]</scope>
    <source>
        <strain evidence="2">F 1598</strain>
    </source>
</reference>
<gene>
    <name evidence="1" type="ORF">PILCRDRAFT_740464</name>
</gene>
<dbReference type="Proteomes" id="UP000054166">
    <property type="component" value="Unassembled WGS sequence"/>
</dbReference>
<sequence length="69" mass="7956">MTWEFDDHPESRSWTHHRNYLTIVCTSPTLIQVERISTGVPMMVPLSPLFGTGARDSKRHSCAYRSSYN</sequence>
<protein>
    <submittedName>
        <fullName evidence="1">Uncharacterized protein</fullName>
    </submittedName>
</protein>
<dbReference type="HOGENOM" id="CLU_2776837_0_0_1"/>
<organism evidence="1 2">
    <name type="scientific">Piloderma croceum (strain F 1598)</name>
    <dbReference type="NCBI Taxonomy" id="765440"/>
    <lineage>
        <taxon>Eukaryota</taxon>
        <taxon>Fungi</taxon>
        <taxon>Dikarya</taxon>
        <taxon>Basidiomycota</taxon>
        <taxon>Agaricomycotina</taxon>
        <taxon>Agaricomycetes</taxon>
        <taxon>Agaricomycetidae</taxon>
        <taxon>Atheliales</taxon>
        <taxon>Atheliaceae</taxon>
        <taxon>Piloderma</taxon>
    </lineage>
</organism>
<name>A0A0C3EXH5_PILCF</name>
<dbReference type="AlphaFoldDB" id="A0A0C3EXH5"/>
<keyword evidence="2" id="KW-1185">Reference proteome</keyword>
<evidence type="ECO:0000313" key="2">
    <source>
        <dbReference type="Proteomes" id="UP000054166"/>
    </source>
</evidence>
<dbReference type="InParanoid" id="A0A0C3EXH5"/>
<evidence type="ECO:0000313" key="1">
    <source>
        <dbReference type="EMBL" id="KIM72471.1"/>
    </source>
</evidence>
<accession>A0A0C3EXH5</accession>